<evidence type="ECO:0000313" key="8">
    <source>
        <dbReference type="EMBL" id="RWS31411.1"/>
    </source>
</evidence>
<keyword evidence="6" id="KW-0472">Membrane</keyword>
<feature type="transmembrane region" description="Helical" evidence="6">
    <location>
        <begin position="9"/>
        <end position="29"/>
    </location>
</feature>
<sequence>MKVILSRWILINGFAVFAFGVAVITSQIISFGMRKLAYSSNQFGLDLMRAMDRSDASMAFCPFCISSSLVMLLMGSHGTSASSLRHALYLWGMQRSEINLAFYDLITHLGVNVPHGNSLSSHIYNGAANDPRMMSLTANMATGNDIAFLNNIYVQREYVINYHYHVLLQRYYKTAVHPVDFSYNGHETRQHINAVVEKQTAGKIKHILPERISPSTQLLMMSALYFKGTLDLNITAARKPINHKPRDVFGNDPVMLEAKHVRIRYAFNRYLNCTTIEMPFKGGLITFVVVMPNDPNGLDTLLTRLSAQVLSDVINGLEVKRVSVKMPRISFETGNRNLSLALSNMGLSDLFKPGYSQLYDISDYKWLHVSDIIHKTYLDVKENDEQISNLVKTYYKAEETIDVNFDKPFLFFVMDNISGLILAMGKVGREPVNYRLPVD</sequence>
<dbReference type="Pfam" id="PF00079">
    <property type="entry name" value="Serpin"/>
    <property type="match status" value="1"/>
</dbReference>
<keyword evidence="2" id="KW-0646">Protease inhibitor</keyword>
<proteinExistence type="inferred from homology"/>
<evidence type="ECO:0000256" key="2">
    <source>
        <dbReference type="ARBA" id="ARBA00022690"/>
    </source>
</evidence>
<reference evidence="8 9" key="1">
    <citation type="journal article" date="2018" name="Gigascience">
        <title>Genomes of trombidid mites reveal novel predicted allergens and laterally-transferred genes associated with secondary metabolism.</title>
        <authorList>
            <person name="Dong X."/>
            <person name="Chaisiri K."/>
            <person name="Xia D."/>
            <person name="Armstrong S.D."/>
            <person name="Fang Y."/>
            <person name="Donnelly M.J."/>
            <person name="Kadowaki T."/>
            <person name="McGarry J.W."/>
            <person name="Darby A.C."/>
            <person name="Makepeace B.L."/>
        </authorList>
    </citation>
    <scope>NUCLEOTIDE SEQUENCE [LARGE SCALE GENOMIC DNA]</scope>
    <source>
        <strain evidence="8">UoL-UT</strain>
    </source>
</reference>
<protein>
    <submittedName>
        <fullName evidence="8">Leukocyte elastase inhibitor A-like protein</fullName>
    </submittedName>
</protein>
<dbReference type="VEuPathDB" id="VectorBase:LDEU000630"/>
<dbReference type="CDD" id="cd00172">
    <property type="entry name" value="serpin"/>
    <property type="match status" value="1"/>
</dbReference>
<keyword evidence="9" id="KW-1185">Reference proteome</keyword>
<dbReference type="SUPFAM" id="SSF56574">
    <property type="entry name" value="Serpins"/>
    <property type="match status" value="1"/>
</dbReference>
<dbReference type="PROSITE" id="PS00284">
    <property type="entry name" value="SERPIN"/>
    <property type="match status" value="1"/>
</dbReference>
<dbReference type="SMART" id="SM00093">
    <property type="entry name" value="SERPIN"/>
    <property type="match status" value="1"/>
</dbReference>
<evidence type="ECO:0000256" key="3">
    <source>
        <dbReference type="ARBA" id="ARBA00022900"/>
    </source>
</evidence>
<dbReference type="PANTHER" id="PTHR11461:SF211">
    <property type="entry name" value="GH10112P-RELATED"/>
    <property type="match status" value="1"/>
</dbReference>
<comment type="caution">
    <text evidence="8">The sequence shown here is derived from an EMBL/GenBank/DDBJ whole genome shotgun (WGS) entry which is preliminary data.</text>
</comment>
<evidence type="ECO:0000259" key="7">
    <source>
        <dbReference type="SMART" id="SM00093"/>
    </source>
</evidence>
<evidence type="ECO:0000313" key="9">
    <source>
        <dbReference type="Proteomes" id="UP000288716"/>
    </source>
</evidence>
<comment type="similarity">
    <text evidence="1 5">Belongs to the serpin family.</text>
</comment>
<keyword evidence="6" id="KW-0812">Transmembrane</keyword>
<name>A0A443SV66_9ACAR</name>
<dbReference type="InterPro" id="IPR023795">
    <property type="entry name" value="Serpin_CS"/>
</dbReference>
<dbReference type="InterPro" id="IPR042178">
    <property type="entry name" value="Serpin_sf_1"/>
</dbReference>
<dbReference type="InterPro" id="IPR023796">
    <property type="entry name" value="Serpin_dom"/>
</dbReference>
<dbReference type="InterPro" id="IPR042185">
    <property type="entry name" value="Serpin_sf_2"/>
</dbReference>
<organism evidence="8 9">
    <name type="scientific">Leptotrombidium deliense</name>
    <dbReference type="NCBI Taxonomy" id="299467"/>
    <lineage>
        <taxon>Eukaryota</taxon>
        <taxon>Metazoa</taxon>
        <taxon>Ecdysozoa</taxon>
        <taxon>Arthropoda</taxon>
        <taxon>Chelicerata</taxon>
        <taxon>Arachnida</taxon>
        <taxon>Acari</taxon>
        <taxon>Acariformes</taxon>
        <taxon>Trombidiformes</taxon>
        <taxon>Prostigmata</taxon>
        <taxon>Anystina</taxon>
        <taxon>Parasitengona</taxon>
        <taxon>Trombiculoidea</taxon>
        <taxon>Trombiculidae</taxon>
        <taxon>Leptotrombidium</taxon>
    </lineage>
</organism>
<dbReference type="AlphaFoldDB" id="A0A443SV66"/>
<dbReference type="OrthoDB" id="10063692at2759"/>
<accession>A0A443SV66</accession>
<gene>
    <name evidence="8" type="ORF">B4U80_09897</name>
</gene>
<evidence type="ECO:0000256" key="6">
    <source>
        <dbReference type="SAM" id="Phobius"/>
    </source>
</evidence>
<dbReference type="PANTHER" id="PTHR11461">
    <property type="entry name" value="SERINE PROTEASE INHIBITOR, SERPIN"/>
    <property type="match status" value="1"/>
</dbReference>
<dbReference type="STRING" id="299467.A0A443SV66"/>
<feature type="domain" description="Serpin" evidence="7">
    <location>
        <begin position="45"/>
        <end position="431"/>
    </location>
</feature>
<dbReference type="GO" id="GO:0004867">
    <property type="term" value="F:serine-type endopeptidase inhibitor activity"/>
    <property type="evidence" value="ECO:0007669"/>
    <property type="project" value="UniProtKB-KW"/>
</dbReference>
<dbReference type="EMBL" id="NCKV01000170">
    <property type="protein sequence ID" value="RWS31411.1"/>
    <property type="molecule type" value="Genomic_DNA"/>
</dbReference>
<evidence type="ECO:0000256" key="5">
    <source>
        <dbReference type="RuleBase" id="RU000411"/>
    </source>
</evidence>
<keyword evidence="4" id="KW-0325">Glycoprotein</keyword>
<dbReference type="Proteomes" id="UP000288716">
    <property type="component" value="Unassembled WGS sequence"/>
</dbReference>
<dbReference type="InterPro" id="IPR036186">
    <property type="entry name" value="Serpin_sf"/>
</dbReference>
<keyword evidence="3" id="KW-0722">Serine protease inhibitor</keyword>
<dbReference type="Gene3D" id="2.30.39.10">
    <property type="entry name" value="Alpha-1-antitrypsin, domain 1"/>
    <property type="match status" value="1"/>
</dbReference>
<dbReference type="Gene3D" id="3.30.497.10">
    <property type="entry name" value="Antithrombin, subunit I, domain 2"/>
    <property type="match status" value="1"/>
</dbReference>
<keyword evidence="6" id="KW-1133">Transmembrane helix</keyword>
<evidence type="ECO:0000256" key="1">
    <source>
        <dbReference type="ARBA" id="ARBA00009500"/>
    </source>
</evidence>
<dbReference type="InterPro" id="IPR000215">
    <property type="entry name" value="Serpin_fam"/>
</dbReference>
<dbReference type="GO" id="GO:0005615">
    <property type="term" value="C:extracellular space"/>
    <property type="evidence" value="ECO:0007669"/>
    <property type="project" value="InterPro"/>
</dbReference>
<evidence type="ECO:0000256" key="4">
    <source>
        <dbReference type="ARBA" id="ARBA00023180"/>
    </source>
</evidence>